<proteinExistence type="predicted"/>
<protein>
    <submittedName>
        <fullName evidence="2">Uncharacterized protein</fullName>
    </submittedName>
</protein>
<evidence type="ECO:0000313" key="2">
    <source>
        <dbReference type="EMBL" id="ENV33973.1"/>
    </source>
</evidence>
<dbReference type="STRING" id="202952.GCA_000747725_00447"/>
<feature type="region of interest" description="Disordered" evidence="1">
    <location>
        <begin position="40"/>
        <end position="65"/>
    </location>
</feature>
<reference evidence="2 3" key="1">
    <citation type="submission" date="2013-02" db="EMBL/GenBank/DDBJ databases">
        <title>The Genome Sequence of Acinetobacter gerneri CIP 107464.</title>
        <authorList>
            <consortium name="The Broad Institute Genome Sequencing Platform"/>
            <consortium name="The Broad Institute Genome Sequencing Center for Infectious Disease"/>
            <person name="Cerqueira G."/>
            <person name="Feldgarden M."/>
            <person name="Courvalin P."/>
            <person name="Perichon B."/>
            <person name="Grillot-Courvalin C."/>
            <person name="Clermont D."/>
            <person name="Rocha E."/>
            <person name="Yoon E.-J."/>
            <person name="Nemec A."/>
            <person name="Walker B."/>
            <person name="Young S.K."/>
            <person name="Zeng Q."/>
            <person name="Gargeya S."/>
            <person name="Fitzgerald M."/>
            <person name="Haas B."/>
            <person name="Abouelleil A."/>
            <person name="Alvarado L."/>
            <person name="Arachchi H.M."/>
            <person name="Berlin A.M."/>
            <person name="Chapman S.B."/>
            <person name="Dewar J."/>
            <person name="Goldberg J."/>
            <person name="Griggs A."/>
            <person name="Gujja S."/>
            <person name="Hansen M."/>
            <person name="Howarth C."/>
            <person name="Imamovic A."/>
            <person name="Larimer J."/>
            <person name="McCowan C."/>
            <person name="Murphy C."/>
            <person name="Neiman D."/>
            <person name="Pearson M."/>
            <person name="Priest M."/>
            <person name="Roberts A."/>
            <person name="Saif S."/>
            <person name="Shea T."/>
            <person name="Sisk P."/>
            <person name="Sykes S."/>
            <person name="Wortman J."/>
            <person name="Nusbaum C."/>
            <person name="Birren B."/>
        </authorList>
    </citation>
    <scope>NUCLEOTIDE SEQUENCE [LARGE SCALE GENOMIC DNA]</scope>
    <source>
        <strain evidence="2 3">CIP 107464</strain>
    </source>
</reference>
<keyword evidence="3" id="KW-1185">Reference proteome</keyword>
<dbReference type="Proteomes" id="UP000013117">
    <property type="component" value="Unassembled WGS sequence"/>
</dbReference>
<name>N8ZQF3_9GAMM</name>
<evidence type="ECO:0000256" key="1">
    <source>
        <dbReference type="SAM" id="MobiDB-lite"/>
    </source>
</evidence>
<dbReference type="PATRIC" id="fig|1120926.3.peg.1596"/>
<dbReference type="AlphaFoldDB" id="N8ZQF3"/>
<organism evidence="2 3">
    <name type="scientific">Acinetobacter gerneri DSM 14967 = CIP 107464 = MTCC 9824</name>
    <dbReference type="NCBI Taxonomy" id="1120926"/>
    <lineage>
        <taxon>Bacteria</taxon>
        <taxon>Pseudomonadati</taxon>
        <taxon>Pseudomonadota</taxon>
        <taxon>Gammaproteobacteria</taxon>
        <taxon>Moraxellales</taxon>
        <taxon>Moraxellaceae</taxon>
        <taxon>Acinetobacter</taxon>
    </lineage>
</organism>
<comment type="caution">
    <text evidence="2">The sequence shown here is derived from an EMBL/GenBank/DDBJ whole genome shotgun (WGS) entry which is preliminary data.</text>
</comment>
<accession>N8ZQF3</accession>
<gene>
    <name evidence="2" type="ORF">F960_01662</name>
</gene>
<dbReference type="HOGENOM" id="CLU_2839705_0_0_6"/>
<dbReference type="EMBL" id="APPN01000061">
    <property type="protein sequence ID" value="ENV33973.1"/>
    <property type="molecule type" value="Genomic_DNA"/>
</dbReference>
<evidence type="ECO:0000313" key="3">
    <source>
        <dbReference type="Proteomes" id="UP000013117"/>
    </source>
</evidence>
<sequence>MKAMIVTLGLFFSIFGIGYLSHQDSEQQKRAEMDKIFQEAQASNTDDSDSNYPYDADLYKANKNI</sequence>